<protein>
    <submittedName>
        <fullName evidence="1">Uncharacterized protein</fullName>
    </submittedName>
</protein>
<gene>
    <name evidence="1" type="ORF">POCTA_138.1.T1410169</name>
</gene>
<organism evidence="1 2">
    <name type="scientific">Paramecium octaurelia</name>
    <dbReference type="NCBI Taxonomy" id="43137"/>
    <lineage>
        <taxon>Eukaryota</taxon>
        <taxon>Sar</taxon>
        <taxon>Alveolata</taxon>
        <taxon>Ciliophora</taxon>
        <taxon>Intramacronucleata</taxon>
        <taxon>Oligohymenophorea</taxon>
        <taxon>Peniculida</taxon>
        <taxon>Parameciidae</taxon>
        <taxon>Paramecium</taxon>
    </lineage>
</organism>
<reference evidence="1" key="1">
    <citation type="submission" date="2021-01" db="EMBL/GenBank/DDBJ databases">
        <authorList>
            <consortium name="Genoscope - CEA"/>
            <person name="William W."/>
        </authorList>
    </citation>
    <scope>NUCLEOTIDE SEQUENCE</scope>
</reference>
<name>A0A8S1Y4K0_PAROT</name>
<dbReference type="EMBL" id="CAJJDP010000142">
    <property type="protein sequence ID" value="CAD8207698.1"/>
    <property type="molecule type" value="Genomic_DNA"/>
</dbReference>
<sequence length="159" mass="19084">MKGTINCGNFVKQIDKQNLYYFSITFHQFSSHLSNLNSTLQLHLFEIQKFFKSRHKSLITLISIPKVQPYIPYLNILQHHSLYHKYTNLQTLQIYHLFCHEYASQYLSSIHIQYFGRPFLELFQDENQKRIPEQAAKLYIAEVFTVFIKIAQYIRFKTL</sequence>
<dbReference type="Proteomes" id="UP000683925">
    <property type="component" value="Unassembled WGS sequence"/>
</dbReference>
<keyword evidence="2" id="KW-1185">Reference proteome</keyword>
<comment type="caution">
    <text evidence="1">The sequence shown here is derived from an EMBL/GenBank/DDBJ whole genome shotgun (WGS) entry which is preliminary data.</text>
</comment>
<dbReference type="AlphaFoldDB" id="A0A8S1Y4K0"/>
<proteinExistence type="predicted"/>
<evidence type="ECO:0000313" key="1">
    <source>
        <dbReference type="EMBL" id="CAD8207698.1"/>
    </source>
</evidence>
<evidence type="ECO:0000313" key="2">
    <source>
        <dbReference type="Proteomes" id="UP000683925"/>
    </source>
</evidence>
<accession>A0A8S1Y4K0</accession>